<keyword evidence="9" id="KW-0406">Ion transport</keyword>
<evidence type="ECO:0000256" key="10">
    <source>
        <dbReference type="ARBA" id="ARBA00023077"/>
    </source>
</evidence>
<dbReference type="PROSITE" id="PS01156">
    <property type="entry name" value="TONB_DEPENDENT_REC_2"/>
    <property type="match status" value="1"/>
</dbReference>
<evidence type="ECO:0000256" key="16">
    <source>
        <dbReference type="RuleBase" id="RU003357"/>
    </source>
</evidence>
<dbReference type="InterPro" id="IPR036942">
    <property type="entry name" value="Beta-barrel_TonB_sf"/>
</dbReference>
<keyword evidence="3 14" id="KW-0813">Transport</keyword>
<dbReference type="Gene3D" id="2.40.170.20">
    <property type="entry name" value="TonB-dependent receptor, beta-barrel domain"/>
    <property type="match status" value="1"/>
</dbReference>
<dbReference type="GO" id="GO:0009279">
    <property type="term" value="C:cell outer membrane"/>
    <property type="evidence" value="ECO:0007669"/>
    <property type="project" value="UniProtKB-SubCell"/>
</dbReference>
<dbReference type="AlphaFoldDB" id="A0A3A1Y1C8"/>
<dbReference type="InterPro" id="IPR012910">
    <property type="entry name" value="Plug_dom"/>
</dbReference>
<accession>A0A3A1Y1C8</accession>
<dbReference type="OrthoDB" id="127311at2"/>
<evidence type="ECO:0000256" key="5">
    <source>
        <dbReference type="ARBA" id="ARBA00022496"/>
    </source>
</evidence>
<dbReference type="InterPro" id="IPR010105">
    <property type="entry name" value="TonB_sidphr_rcpt"/>
</dbReference>
<evidence type="ECO:0000256" key="6">
    <source>
        <dbReference type="ARBA" id="ARBA00022692"/>
    </source>
</evidence>
<evidence type="ECO:0000313" key="20">
    <source>
        <dbReference type="EMBL" id="RIY31086.1"/>
    </source>
</evidence>
<dbReference type="InterPro" id="IPR039426">
    <property type="entry name" value="TonB-dep_rcpt-like"/>
</dbReference>
<evidence type="ECO:0000313" key="21">
    <source>
        <dbReference type="Proteomes" id="UP000265691"/>
    </source>
</evidence>
<evidence type="ECO:0000256" key="7">
    <source>
        <dbReference type="ARBA" id="ARBA00022729"/>
    </source>
</evidence>
<keyword evidence="12" id="KW-0675">Receptor</keyword>
<keyword evidence="5" id="KW-0410">Iron transport</keyword>
<keyword evidence="11 14" id="KW-0472">Membrane</keyword>
<dbReference type="CDD" id="cd01347">
    <property type="entry name" value="ligand_gated_channel"/>
    <property type="match status" value="1"/>
</dbReference>
<dbReference type="InterPro" id="IPR010917">
    <property type="entry name" value="TonB_rcpt_CS"/>
</dbReference>
<evidence type="ECO:0000256" key="3">
    <source>
        <dbReference type="ARBA" id="ARBA00022448"/>
    </source>
</evidence>
<evidence type="ECO:0000256" key="2">
    <source>
        <dbReference type="ARBA" id="ARBA00009810"/>
    </source>
</evidence>
<evidence type="ECO:0000256" key="8">
    <source>
        <dbReference type="ARBA" id="ARBA00023004"/>
    </source>
</evidence>
<evidence type="ECO:0000256" key="9">
    <source>
        <dbReference type="ARBA" id="ARBA00023065"/>
    </source>
</evidence>
<name>A0A3A1Y1C8_9GAMM</name>
<dbReference type="GO" id="GO:0015344">
    <property type="term" value="F:siderophore uptake transmembrane transporter activity"/>
    <property type="evidence" value="ECO:0007669"/>
    <property type="project" value="TreeGrafter"/>
</dbReference>
<evidence type="ECO:0000256" key="12">
    <source>
        <dbReference type="ARBA" id="ARBA00023170"/>
    </source>
</evidence>
<evidence type="ECO:0008006" key="22">
    <source>
        <dbReference type="Google" id="ProtNLM"/>
    </source>
</evidence>
<evidence type="ECO:0000256" key="4">
    <source>
        <dbReference type="ARBA" id="ARBA00022452"/>
    </source>
</evidence>
<dbReference type="PANTHER" id="PTHR32552">
    <property type="entry name" value="FERRICHROME IRON RECEPTOR-RELATED"/>
    <property type="match status" value="1"/>
</dbReference>
<protein>
    <recommendedName>
        <fullName evidence="22">TonB-dependent siderophore receptor</fullName>
    </recommendedName>
</protein>
<feature type="signal peptide" evidence="17">
    <location>
        <begin position="1"/>
        <end position="22"/>
    </location>
</feature>
<comment type="subcellular location">
    <subcellularLocation>
        <location evidence="1 14">Cell outer membrane</location>
        <topology evidence="1 14">Multi-pass membrane protein</topology>
    </subcellularLocation>
</comment>
<sequence length="671" mass="75284">MNKIFKLTTLSVCLATALSSFANESSTNLTLEKITVSGSVSKTGTLKFYSPSSSSTLSTAQANEIGANQLDASLRYTPSVQAQLYGGDVDDSLWFKIRGFDASLFVDGSPVYKNGYTYYSPVLFGYETVEVAKGSNSVLYGTSEAGGAVNLITKRPGFENKGLVQVNVGNREQRGIAFDYNGNYANTLLYRLVASYDHQEGETYGTWGENFYFAPSLTWIIDEASRLTVLTSVQKSTGVPTTNFYPVSGTVDTSSFEINRRTNLGNPDFDFYNRKAYKFGIEYSRELTKNLELNFSYNYLQSEREQLASYYSFMNSGTSYYRGYLYNNTKSRDHHLDLNIANKAEVFNGRNTFVAGLQYGYTKVTGNYGFGTYSGTYDLLNPVSSGRPDYSNLPIFQVNQHQTAFYLQDTFDWNNFIFDLGYRHDRVSSKSDTLGAKESYKTNYDTYSAGVMYNFDFGLSPFVHYSTSFKPLSGSDGVNAYKPITAHQFEYGFKYVPEFIDAKFTVTLFNIKEKNSLVYTSTIAQQIGNNEAKGVELSADFNLTRNLSANLAYTYLDAKTTTTSGSVVRTPLTAYNQASARINYRFDSLPLQLGIGGRYFGESSDQIGNTKDFKVPSYFIVDLMAKYNVNKDWEVLATLTNLTDKKYVTGCYYSCYYGEGRKFNVSLSYKF</sequence>
<dbReference type="GO" id="GO:0038023">
    <property type="term" value="F:signaling receptor activity"/>
    <property type="evidence" value="ECO:0007669"/>
    <property type="project" value="InterPro"/>
</dbReference>
<comment type="caution">
    <text evidence="20">The sequence shown here is derived from an EMBL/GenBank/DDBJ whole genome shotgun (WGS) entry which is preliminary data.</text>
</comment>
<evidence type="ECO:0000259" key="19">
    <source>
        <dbReference type="Pfam" id="PF07715"/>
    </source>
</evidence>
<evidence type="ECO:0000256" key="1">
    <source>
        <dbReference type="ARBA" id="ARBA00004571"/>
    </source>
</evidence>
<feature type="domain" description="TonB-dependent receptor plug" evidence="19">
    <location>
        <begin position="50"/>
        <end position="148"/>
    </location>
</feature>
<dbReference type="Gene3D" id="2.170.130.10">
    <property type="entry name" value="TonB-dependent receptor, plug domain"/>
    <property type="match status" value="1"/>
</dbReference>
<keyword evidence="21" id="KW-1185">Reference proteome</keyword>
<gene>
    <name evidence="20" type="ORF">CKF54_07805</name>
</gene>
<keyword evidence="4 14" id="KW-1134">Transmembrane beta strand</keyword>
<dbReference type="RefSeq" id="WP_119525786.1">
    <property type="nucleotide sequence ID" value="NZ_NRHC01000143.1"/>
</dbReference>
<evidence type="ECO:0000256" key="13">
    <source>
        <dbReference type="ARBA" id="ARBA00023237"/>
    </source>
</evidence>
<feature type="domain" description="TonB-dependent receptor-like beta-barrel" evidence="18">
    <location>
        <begin position="235"/>
        <end position="642"/>
    </location>
</feature>
<dbReference type="EMBL" id="NRHC01000143">
    <property type="protein sequence ID" value="RIY31086.1"/>
    <property type="molecule type" value="Genomic_DNA"/>
</dbReference>
<dbReference type="GO" id="GO:0015891">
    <property type="term" value="P:siderophore transport"/>
    <property type="evidence" value="ECO:0007669"/>
    <property type="project" value="InterPro"/>
</dbReference>
<keyword evidence="6 14" id="KW-0812">Transmembrane</keyword>
<evidence type="ECO:0000259" key="18">
    <source>
        <dbReference type="Pfam" id="PF00593"/>
    </source>
</evidence>
<proteinExistence type="inferred from homology"/>
<dbReference type="InterPro" id="IPR000531">
    <property type="entry name" value="Beta-barrel_TonB"/>
</dbReference>
<keyword evidence="8" id="KW-0408">Iron</keyword>
<evidence type="ECO:0000256" key="17">
    <source>
        <dbReference type="SAM" id="SignalP"/>
    </source>
</evidence>
<dbReference type="SUPFAM" id="SSF56935">
    <property type="entry name" value="Porins"/>
    <property type="match status" value="1"/>
</dbReference>
<reference evidence="20 21" key="1">
    <citation type="submission" date="2017-08" db="EMBL/GenBank/DDBJ databases">
        <title>Reclassification of Bisgaard taxon 37 and 44.</title>
        <authorList>
            <person name="Christensen H."/>
        </authorList>
    </citation>
    <scope>NUCLEOTIDE SEQUENCE [LARGE SCALE GENOMIC DNA]</scope>
    <source>
        <strain evidence="20 21">B96_3</strain>
    </source>
</reference>
<dbReference type="PROSITE" id="PS52016">
    <property type="entry name" value="TONB_DEPENDENT_REC_3"/>
    <property type="match status" value="1"/>
</dbReference>
<comment type="similarity">
    <text evidence="2 14 16">Belongs to the TonB-dependent receptor family.</text>
</comment>
<keyword evidence="10 16" id="KW-0798">TonB box</keyword>
<evidence type="ECO:0000256" key="11">
    <source>
        <dbReference type="ARBA" id="ARBA00023136"/>
    </source>
</evidence>
<keyword evidence="13 14" id="KW-0998">Cell outer membrane</keyword>
<dbReference type="Pfam" id="PF07715">
    <property type="entry name" value="Plug"/>
    <property type="match status" value="1"/>
</dbReference>
<dbReference type="Pfam" id="PF00593">
    <property type="entry name" value="TonB_dep_Rec_b-barrel"/>
    <property type="match status" value="1"/>
</dbReference>
<dbReference type="NCBIfam" id="TIGR01783">
    <property type="entry name" value="TonB-siderophor"/>
    <property type="match status" value="1"/>
</dbReference>
<dbReference type="InterPro" id="IPR037066">
    <property type="entry name" value="Plug_dom_sf"/>
</dbReference>
<evidence type="ECO:0000256" key="15">
    <source>
        <dbReference type="PROSITE-ProRule" id="PRU10144"/>
    </source>
</evidence>
<dbReference type="Proteomes" id="UP000265691">
    <property type="component" value="Unassembled WGS sequence"/>
</dbReference>
<dbReference type="PANTHER" id="PTHR32552:SF68">
    <property type="entry name" value="FERRICHROME OUTER MEMBRANE TRANSPORTER_PHAGE RECEPTOR"/>
    <property type="match status" value="1"/>
</dbReference>
<feature type="short sequence motif" description="TonB C-terminal box" evidence="15">
    <location>
        <begin position="654"/>
        <end position="671"/>
    </location>
</feature>
<feature type="chain" id="PRO_5017326823" description="TonB-dependent siderophore receptor" evidence="17">
    <location>
        <begin position="23"/>
        <end position="671"/>
    </location>
</feature>
<organism evidence="20 21">
    <name type="scientific">Psittacicella hinzii</name>
    <dbReference type="NCBI Taxonomy" id="2028575"/>
    <lineage>
        <taxon>Bacteria</taxon>
        <taxon>Pseudomonadati</taxon>
        <taxon>Pseudomonadota</taxon>
        <taxon>Gammaproteobacteria</taxon>
        <taxon>Pasteurellales</taxon>
        <taxon>Psittacicellaceae</taxon>
        <taxon>Psittacicella</taxon>
    </lineage>
</organism>
<keyword evidence="7 17" id="KW-0732">Signal</keyword>
<evidence type="ECO:0000256" key="14">
    <source>
        <dbReference type="PROSITE-ProRule" id="PRU01360"/>
    </source>
</evidence>